<feature type="domain" description="Major facilitator superfamily (MFS) profile" evidence="7">
    <location>
        <begin position="48"/>
        <end position="450"/>
    </location>
</feature>
<feature type="transmembrane region" description="Helical" evidence="6">
    <location>
        <begin position="119"/>
        <end position="139"/>
    </location>
</feature>
<protein>
    <submittedName>
        <fullName evidence="8">MFS transporter</fullName>
    </submittedName>
</protein>
<dbReference type="EMBL" id="JBBMFV010000004">
    <property type="protein sequence ID" value="MEO3943319.1"/>
    <property type="molecule type" value="Genomic_DNA"/>
</dbReference>
<feature type="transmembrane region" description="Helical" evidence="6">
    <location>
        <begin position="206"/>
        <end position="226"/>
    </location>
</feature>
<keyword evidence="4 6" id="KW-0472">Membrane</keyword>
<evidence type="ECO:0000256" key="2">
    <source>
        <dbReference type="ARBA" id="ARBA00022692"/>
    </source>
</evidence>
<dbReference type="Gene3D" id="1.20.1250.20">
    <property type="entry name" value="MFS general substrate transporter like domains"/>
    <property type="match status" value="1"/>
</dbReference>
<feature type="transmembrane region" description="Helical" evidence="6">
    <location>
        <begin position="402"/>
        <end position="420"/>
    </location>
</feature>
<dbReference type="SUPFAM" id="SSF103473">
    <property type="entry name" value="MFS general substrate transporter"/>
    <property type="match status" value="1"/>
</dbReference>
<evidence type="ECO:0000256" key="1">
    <source>
        <dbReference type="ARBA" id="ARBA00004651"/>
    </source>
</evidence>
<dbReference type="PANTHER" id="PTHR23528">
    <property type="match status" value="1"/>
</dbReference>
<keyword evidence="3 6" id="KW-1133">Transmembrane helix</keyword>
<comment type="caution">
    <text evidence="8">The sequence shown here is derived from an EMBL/GenBank/DDBJ whole genome shotgun (WGS) entry which is preliminary data.</text>
</comment>
<feature type="transmembrane region" description="Helical" evidence="6">
    <location>
        <begin position="264"/>
        <end position="285"/>
    </location>
</feature>
<evidence type="ECO:0000313" key="8">
    <source>
        <dbReference type="EMBL" id="MEO3943319.1"/>
    </source>
</evidence>
<gene>
    <name evidence="8" type="ORF">V3C41_19785</name>
</gene>
<feature type="transmembrane region" description="Helical" evidence="6">
    <location>
        <begin position="48"/>
        <end position="73"/>
    </location>
</feature>
<evidence type="ECO:0000256" key="4">
    <source>
        <dbReference type="ARBA" id="ARBA00023136"/>
    </source>
</evidence>
<dbReference type="CDD" id="cd06174">
    <property type="entry name" value="MFS"/>
    <property type="match status" value="1"/>
</dbReference>
<dbReference type="PROSITE" id="PS50850">
    <property type="entry name" value="MFS"/>
    <property type="match status" value="1"/>
</dbReference>
<feature type="transmembrane region" description="Helical" evidence="6">
    <location>
        <begin position="330"/>
        <end position="350"/>
    </location>
</feature>
<feature type="region of interest" description="Disordered" evidence="5">
    <location>
        <begin position="1"/>
        <end position="25"/>
    </location>
</feature>
<feature type="transmembrane region" description="Helical" evidence="6">
    <location>
        <begin position="179"/>
        <end position="200"/>
    </location>
</feature>
<evidence type="ECO:0000313" key="9">
    <source>
        <dbReference type="Proteomes" id="UP001448614"/>
    </source>
</evidence>
<dbReference type="InterPro" id="IPR020846">
    <property type="entry name" value="MFS_dom"/>
</dbReference>
<feature type="transmembrane region" description="Helical" evidence="6">
    <location>
        <begin position="85"/>
        <end position="107"/>
    </location>
</feature>
<dbReference type="InterPro" id="IPR011701">
    <property type="entry name" value="MFS"/>
</dbReference>
<reference evidence="8 9" key="1">
    <citation type="journal article" date="2024" name="Appl. Microbiol. Biotechnol.">
        <title>Biosynthetic gene clusters with biotechnological applications in novel Antarctic isolates from Actinomycetota.</title>
        <authorList>
            <person name="Bruna P."/>
            <person name="Nunez-Montero K."/>
            <person name="Contreras M.J."/>
            <person name="Leal K."/>
            <person name="Garcia M."/>
            <person name="Abanto M."/>
            <person name="Barrientos L."/>
        </authorList>
    </citation>
    <scope>NUCLEOTIDE SEQUENCE [LARGE SCALE GENOMIC DNA]</scope>
    <source>
        <strain evidence="8 9">Se16.17</strain>
    </source>
</reference>
<evidence type="ECO:0000256" key="5">
    <source>
        <dbReference type="SAM" id="MobiDB-lite"/>
    </source>
</evidence>
<feature type="transmembrane region" description="Helical" evidence="6">
    <location>
        <begin position="426"/>
        <end position="444"/>
    </location>
</feature>
<evidence type="ECO:0000259" key="7">
    <source>
        <dbReference type="PROSITE" id="PS50850"/>
    </source>
</evidence>
<dbReference type="Proteomes" id="UP001448614">
    <property type="component" value="Unassembled WGS sequence"/>
</dbReference>
<dbReference type="PANTHER" id="PTHR23528:SF1">
    <property type="entry name" value="MAJOR FACILITATOR SUPERFAMILY (MFS) PROFILE DOMAIN-CONTAINING PROTEIN"/>
    <property type="match status" value="1"/>
</dbReference>
<comment type="subcellular location">
    <subcellularLocation>
        <location evidence="1">Cell membrane</location>
        <topology evidence="1">Multi-pass membrane protein</topology>
    </subcellularLocation>
</comment>
<dbReference type="RefSeq" id="WP_347783474.1">
    <property type="nucleotide sequence ID" value="NZ_JBBMFV010000004.1"/>
</dbReference>
<dbReference type="Pfam" id="PF07690">
    <property type="entry name" value="MFS_1"/>
    <property type="match status" value="1"/>
</dbReference>
<keyword evidence="9" id="KW-1185">Reference proteome</keyword>
<feature type="transmembrane region" description="Helical" evidence="6">
    <location>
        <begin position="145"/>
        <end position="167"/>
    </location>
</feature>
<feature type="transmembrane region" description="Helical" evidence="6">
    <location>
        <begin position="297"/>
        <end position="318"/>
    </location>
</feature>
<organism evidence="8 9">
    <name type="scientific">Paenarthrobacter nicotinovorans</name>
    <name type="common">Arthrobacter nicotinovorans</name>
    <dbReference type="NCBI Taxonomy" id="29320"/>
    <lineage>
        <taxon>Bacteria</taxon>
        <taxon>Bacillati</taxon>
        <taxon>Actinomycetota</taxon>
        <taxon>Actinomycetes</taxon>
        <taxon>Micrococcales</taxon>
        <taxon>Micrococcaceae</taxon>
        <taxon>Paenarthrobacter</taxon>
    </lineage>
</organism>
<sequence length="450" mass="47543">MTTDKHGAPRLAGGIAAAEPSPGSHLPLGPVELPELTEEPQIPVSRGYIFWLMLASFGASIAMMVPLSYGIAVRITELAPGQEQMLGFITGTAQGIYLIVSPLIGIWSDRTRSRFGRRAPFIFLGTAIGLAGLVVMGLAPNLLLVGAGWILGMAGWSISGAAIQNLMADKLPEGQRGRVSALTGLMTQIAPVLGIGVAYAVSSNTFLVFVVPGVIGAVLLALFPLIKPEGSSQHIPVDTRVTFRSVVASYGFSVRKYPDFAWNWLGRFVFFMGLYFNTTFGTFFYAQRLDLPVREVAGVVATIGMLGVVAAAAGALLGGFLSDKLKRRRLFVLVAAILFVGGALAEAFAWSLPQLIIGAVLMQTAIAVFATVDQAIIFAILPNRTETARYMAVVAFAQKIPSAVAPLLASVIITIGITGADKNYTFLYLSGAALALIGGLVISLKVKSVR</sequence>
<evidence type="ECO:0000256" key="6">
    <source>
        <dbReference type="SAM" id="Phobius"/>
    </source>
</evidence>
<evidence type="ECO:0000256" key="3">
    <source>
        <dbReference type="ARBA" id="ARBA00022989"/>
    </source>
</evidence>
<name>A0ABV0GYL0_PAENI</name>
<accession>A0ABV0GYL0</accession>
<dbReference type="InterPro" id="IPR036259">
    <property type="entry name" value="MFS_trans_sf"/>
</dbReference>
<proteinExistence type="predicted"/>
<feature type="transmembrane region" description="Helical" evidence="6">
    <location>
        <begin position="356"/>
        <end position="381"/>
    </location>
</feature>
<keyword evidence="2 6" id="KW-0812">Transmembrane</keyword>